<keyword evidence="2" id="KW-0472">Membrane</keyword>
<gene>
    <name evidence="3" type="ORF">WN985_35200</name>
</gene>
<feature type="compositionally biased region" description="Basic and acidic residues" evidence="1">
    <location>
        <begin position="1"/>
        <end position="21"/>
    </location>
</feature>
<dbReference type="EMBL" id="CP150851">
    <property type="protein sequence ID" value="WZW58907.1"/>
    <property type="molecule type" value="Genomic_DNA"/>
</dbReference>
<sequence>MNGKERQTRDIPGRSQHDSEGAPKVNEASRSSLLQERIGMRPPWRNRAPRPAQHAIDVDADAGKPASAHDRMHKAARRLQLGSGILLWLYISIHMVNHALGIWSIDIAERGLHLAIGLWQSAPGTILLYGAAGLHFALAIRTIYGRRHWALPPAEWLRLWAGLSLPMLLIRHVVGTRVATSFYGFEPNYERVIVSLLTSGTQGLQIALLAPGWVHGSLGLWFHLRRHALFRRAKFVLLAMLVLLPVLSAAGFVQMTRAIVPGSLAVPAPDAALVAHRAALDSWRHLLVAGYLSLIAAAFAGGQLRNRLFSGGSRDPSREQQRTDA</sequence>
<name>A0ABZ3BUJ6_BURPY</name>
<feature type="transmembrane region" description="Helical" evidence="2">
    <location>
        <begin position="283"/>
        <end position="304"/>
    </location>
</feature>
<feature type="region of interest" description="Disordered" evidence="1">
    <location>
        <begin position="1"/>
        <end position="52"/>
    </location>
</feature>
<feature type="transmembrane region" description="Helical" evidence="2">
    <location>
        <begin position="125"/>
        <end position="144"/>
    </location>
</feature>
<feature type="transmembrane region" description="Helical" evidence="2">
    <location>
        <begin position="235"/>
        <end position="255"/>
    </location>
</feature>
<reference evidence="3 4" key="1">
    <citation type="submission" date="2024-04" db="EMBL/GenBank/DDBJ databases">
        <title>Biological Control Activity of Plant Growth Promoting Rhizobacteria Burkholderia pyrrocinia BX1 against Tobacco black shank Introduction Tobacco black shank (TBS) caused by the oomycete Phytophthora. nicotianae (P. nicotianae) has become a destructive soil.</title>
        <authorList>
            <person name="Liu X."/>
            <person name="Shu C."/>
        </authorList>
    </citation>
    <scope>NUCLEOTIDE SEQUENCE [LARGE SCALE GENOMIC DNA]</scope>
    <source>
        <strain evidence="3 4">BX1</strain>
        <plasmid evidence="3 4">unnamed</plasmid>
    </source>
</reference>
<evidence type="ECO:0000313" key="3">
    <source>
        <dbReference type="EMBL" id="WZW58907.1"/>
    </source>
</evidence>
<geneLocation type="plasmid" evidence="3 4">
    <name>unnamed</name>
</geneLocation>
<accession>A0ABZ3BUJ6</accession>
<keyword evidence="3" id="KW-0614">Plasmid</keyword>
<proteinExistence type="predicted"/>
<dbReference type="Proteomes" id="UP001484179">
    <property type="component" value="Plasmid unnamed"/>
</dbReference>
<evidence type="ECO:0000256" key="2">
    <source>
        <dbReference type="SAM" id="Phobius"/>
    </source>
</evidence>
<keyword evidence="2" id="KW-1133">Transmembrane helix</keyword>
<evidence type="ECO:0008006" key="5">
    <source>
        <dbReference type="Google" id="ProtNLM"/>
    </source>
</evidence>
<keyword evidence="4" id="KW-1185">Reference proteome</keyword>
<dbReference type="RefSeq" id="WP_342312180.1">
    <property type="nucleotide sequence ID" value="NZ_CP150851.1"/>
</dbReference>
<dbReference type="InterPro" id="IPR034804">
    <property type="entry name" value="SQR/QFR_C/D"/>
</dbReference>
<feature type="compositionally biased region" description="Low complexity" evidence="1">
    <location>
        <begin position="41"/>
        <end position="52"/>
    </location>
</feature>
<evidence type="ECO:0000313" key="4">
    <source>
        <dbReference type="Proteomes" id="UP001484179"/>
    </source>
</evidence>
<feature type="transmembrane region" description="Helical" evidence="2">
    <location>
        <begin position="81"/>
        <end position="105"/>
    </location>
</feature>
<protein>
    <recommendedName>
        <fullName evidence="5">Adenylate cyclase</fullName>
    </recommendedName>
</protein>
<organism evidence="3 4">
    <name type="scientific">Burkholderia pyrrocinia</name>
    <name type="common">Pseudomonas pyrrocinia</name>
    <dbReference type="NCBI Taxonomy" id="60550"/>
    <lineage>
        <taxon>Bacteria</taxon>
        <taxon>Pseudomonadati</taxon>
        <taxon>Pseudomonadota</taxon>
        <taxon>Betaproteobacteria</taxon>
        <taxon>Burkholderiales</taxon>
        <taxon>Burkholderiaceae</taxon>
        <taxon>Burkholderia</taxon>
        <taxon>Burkholderia cepacia complex</taxon>
    </lineage>
</organism>
<evidence type="ECO:0000256" key="1">
    <source>
        <dbReference type="SAM" id="MobiDB-lite"/>
    </source>
</evidence>
<dbReference type="SUPFAM" id="SSF81343">
    <property type="entry name" value="Fumarate reductase respiratory complex transmembrane subunits"/>
    <property type="match status" value="1"/>
</dbReference>
<keyword evidence="2" id="KW-0812">Transmembrane</keyword>